<dbReference type="AlphaFoldDB" id="A0A369AY33"/>
<accession>A0A369AY33</accession>
<protein>
    <submittedName>
        <fullName evidence="2">Uncharacterized protein</fullName>
    </submittedName>
</protein>
<keyword evidence="1" id="KW-0812">Transmembrane</keyword>
<organism evidence="2 3">
    <name type="scientific">Anaerobacterium chartisolvens</name>
    <dbReference type="NCBI Taxonomy" id="1297424"/>
    <lineage>
        <taxon>Bacteria</taxon>
        <taxon>Bacillati</taxon>
        <taxon>Bacillota</taxon>
        <taxon>Clostridia</taxon>
        <taxon>Eubacteriales</taxon>
        <taxon>Oscillospiraceae</taxon>
        <taxon>Anaerobacterium</taxon>
    </lineage>
</organism>
<evidence type="ECO:0000313" key="2">
    <source>
        <dbReference type="EMBL" id="RCX12344.1"/>
    </source>
</evidence>
<dbReference type="Proteomes" id="UP000253034">
    <property type="component" value="Unassembled WGS sequence"/>
</dbReference>
<evidence type="ECO:0000256" key="1">
    <source>
        <dbReference type="SAM" id="Phobius"/>
    </source>
</evidence>
<proteinExistence type="predicted"/>
<keyword evidence="1" id="KW-0472">Membrane</keyword>
<dbReference type="EMBL" id="QPJT01000022">
    <property type="protein sequence ID" value="RCX12344.1"/>
    <property type="molecule type" value="Genomic_DNA"/>
</dbReference>
<evidence type="ECO:0000313" key="3">
    <source>
        <dbReference type="Proteomes" id="UP000253034"/>
    </source>
</evidence>
<comment type="caution">
    <text evidence="2">The sequence shown here is derived from an EMBL/GenBank/DDBJ whole genome shotgun (WGS) entry which is preliminary data.</text>
</comment>
<name>A0A369AY33_9FIRM</name>
<feature type="transmembrane region" description="Helical" evidence="1">
    <location>
        <begin position="21"/>
        <end position="41"/>
    </location>
</feature>
<sequence>MRQKEMLRNNMNAIIGFINEYPFFKVSLIVIAFSIELLIALKIGDSIGRFVYYIKHG</sequence>
<keyword evidence="3" id="KW-1185">Reference proteome</keyword>
<keyword evidence="1" id="KW-1133">Transmembrane helix</keyword>
<reference evidence="2 3" key="1">
    <citation type="submission" date="2018-07" db="EMBL/GenBank/DDBJ databases">
        <title>Genomic Encyclopedia of Type Strains, Phase IV (KMG-IV): sequencing the most valuable type-strain genomes for metagenomic binning, comparative biology and taxonomic classification.</title>
        <authorList>
            <person name="Goeker M."/>
        </authorList>
    </citation>
    <scope>NUCLEOTIDE SEQUENCE [LARGE SCALE GENOMIC DNA]</scope>
    <source>
        <strain evidence="2 3">DSM 27016</strain>
    </source>
</reference>
<gene>
    <name evidence="2" type="ORF">DFR58_12233</name>
</gene>